<dbReference type="NCBIfam" id="NF041644">
    <property type="entry name" value="CBO0543_fam"/>
    <property type="match status" value="1"/>
</dbReference>
<comment type="caution">
    <text evidence="2">The sequence shown here is derived from an EMBL/GenBank/DDBJ whole genome shotgun (WGS) entry which is preliminary data.</text>
</comment>
<proteinExistence type="predicted"/>
<feature type="transmembrane region" description="Helical" evidence="1">
    <location>
        <begin position="66"/>
        <end position="85"/>
    </location>
</feature>
<protein>
    <submittedName>
        <fullName evidence="2">CBO0543 family protein</fullName>
    </submittedName>
</protein>
<reference evidence="2 3" key="1">
    <citation type="submission" date="2024-09" db="EMBL/GenBank/DDBJ databases">
        <authorList>
            <person name="Sun Q."/>
            <person name="Mori K."/>
        </authorList>
    </citation>
    <scope>NUCLEOTIDE SEQUENCE [LARGE SCALE GENOMIC DNA]</scope>
    <source>
        <strain evidence="2 3">NCAIM B.02301</strain>
    </source>
</reference>
<keyword evidence="3" id="KW-1185">Reference proteome</keyword>
<keyword evidence="1" id="KW-1133">Transmembrane helix</keyword>
<name>A0ABV6NH04_9BACI</name>
<sequence length="158" mass="19121">MKQKHITLIMLVVLLNVSKKSWKQVPKYYKSLAYVSFINAFYYYLCRNYFLWEFRPRKINRKWLRAVHILFVTPSLALLSLSSYPETLNKQIWHIGKWSFLSTFGEYIAVKMKLIDYRHGWNVFWSGIIFTILYVYSYLHTKKPMETWILSVVTLVFL</sequence>
<keyword evidence="1" id="KW-0812">Transmembrane</keyword>
<dbReference type="Proteomes" id="UP001589833">
    <property type="component" value="Unassembled WGS sequence"/>
</dbReference>
<keyword evidence="1" id="KW-0472">Membrane</keyword>
<evidence type="ECO:0000313" key="3">
    <source>
        <dbReference type="Proteomes" id="UP001589833"/>
    </source>
</evidence>
<dbReference type="InterPro" id="IPR048147">
    <property type="entry name" value="CBO0543-like"/>
</dbReference>
<evidence type="ECO:0000256" key="1">
    <source>
        <dbReference type="SAM" id="Phobius"/>
    </source>
</evidence>
<accession>A0ABV6NH04</accession>
<evidence type="ECO:0000313" key="2">
    <source>
        <dbReference type="EMBL" id="MFC0560050.1"/>
    </source>
</evidence>
<feature type="transmembrane region" description="Helical" evidence="1">
    <location>
        <begin position="122"/>
        <end position="139"/>
    </location>
</feature>
<dbReference type="EMBL" id="JBHLTR010000017">
    <property type="protein sequence ID" value="MFC0560050.1"/>
    <property type="molecule type" value="Genomic_DNA"/>
</dbReference>
<feature type="transmembrane region" description="Helical" evidence="1">
    <location>
        <begin position="29"/>
        <end position="45"/>
    </location>
</feature>
<gene>
    <name evidence="2" type="ORF">ACFFH4_13435</name>
</gene>
<organism evidence="2 3">
    <name type="scientific">Halalkalibacter alkalisediminis</name>
    <dbReference type="NCBI Taxonomy" id="935616"/>
    <lineage>
        <taxon>Bacteria</taxon>
        <taxon>Bacillati</taxon>
        <taxon>Bacillota</taxon>
        <taxon>Bacilli</taxon>
        <taxon>Bacillales</taxon>
        <taxon>Bacillaceae</taxon>
        <taxon>Halalkalibacter</taxon>
    </lineage>
</organism>
<dbReference type="RefSeq" id="WP_273840566.1">
    <property type="nucleotide sequence ID" value="NZ_JAQQWT010000002.1"/>
</dbReference>